<dbReference type="Pfam" id="PF07686">
    <property type="entry name" value="V-set"/>
    <property type="match status" value="1"/>
</dbReference>
<evidence type="ECO:0000256" key="2">
    <source>
        <dbReference type="ARBA" id="ARBA00022692"/>
    </source>
</evidence>
<dbReference type="InterPro" id="IPR036179">
    <property type="entry name" value="Ig-like_dom_sf"/>
</dbReference>
<organism evidence="7 8">
    <name type="scientific">Temnothorax longispinosus</name>
    <dbReference type="NCBI Taxonomy" id="300112"/>
    <lineage>
        <taxon>Eukaryota</taxon>
        <taxon>Metazoa</taxon>
        <taxon>Ecdysozoa</taxon>
        <taxon>Arthropoda</taxon>
        <taxon>Hexapoda</taxon>
        <taxon>Insecta</taxon>
        <taxon>Pterygota</taxon>
        <taxon>Neoptera</taxon>
        <taxon>Endopterygota</taxon>
        <taxon>Hymenoptera</taxon>
        <taxon>Apocrita</taxon>
        <taxon>Aculeata</taxon>
        <taxon>Formicoidea</taxon>
        <taxon>Formicidae</taxon>
        <taxon>Myrmicinae</taxon>
        <taxon>Temnothorax</taxon>
    </lineage>
</organism>
<dbReference type="PROSITE" id="PS50835">
    <property type="entry name" value="IG_LIKE"/>
    <property type="match status" value="2"/>
</dbReference>
<evidence type="ECO:0000259" key="6">
    <source>
        <dbReference type="PROSITE" id="PS50835"/>
    </source>
</evidence>
<dbReference type="PANTHER" id="PTHR23278:SF32">
    <property type="entry name" value="NEUROMUSCULIN, ISOFORM E"/>
    <property type="match status" value="1"/>
</dbReference>
<dbReference type="SMART" id="SM00409">
    <property type="entry name" value="IG"/>
    <property type="match status" value="2"/>
</dbReference>
<dbReference type="InterPro" id="IPR013106">
    <property type="entry name" value="Ig_V-set"/>
</dbReference>
<comment type="caution">
    <text evidence="7">The sequence shown here is derived from an EMBL/GenBank/DDBJ whole genome shotgun (WGS) entry which is preliminary data.</text>
</comment>
<dbReference type="EMBL" id="QBLH01001083">
    <property type="protein sequence ID" value="TGZ53179.1"/>
    <property type="molecule type" value="Genomic_DNA"/>
</dbReference>
<feature type="domain" description="Ig-like" evidence="6">
    <location>
        <begin position="9"/>
        <end position="118"/>
    </location>
</feature>
<dbReference type="AlphaFoldDB" id="A0A4S2KY54"/>
<proteinExistence type="predicted"/>
<evidence type="ECO:0000256" key="1">
    <source>
        <dbReference type="ARBA" id="ARBA00004167"/>
    </source>
</evidence>
<dbReference type="Proteomes" id="UP000310200">
    <property type="component" value="Unassembled WGS sequence"/>
</dbReference>
<dbReference type="Gene3D" id="2.60.40.10">
    <property type="entry name" value="Immunoglobulins"/>
    <property type="match status" value="2"/>
</dbReference>
<sequence>MFVSGSGEPWLRSEKHAELGTEILLPCVLKSPQCEGLHSIKWYRGPTRIFIFSEDAGIIRGNNDIALSMNVLRECFRADIEYSSNSSKTYLKIPEVQLEDESLYKCEATYMAVNRECNNVQHIILNVTVQPAFVRVIDENSKNTLSTGATLGPINEGSTISLYCESGEGKPVPTVEWFKDGVEEPLEVTSSSTITDTGIGTGSSLLEMQITREELGATFTCKVNSIALVEPLTVDIKPDIHVRHYNDNKALSMIGPQC</sequence>
<dbReference type="PANTHER" id="PTHR23278">
    <property type="entry name" value="SIDESTEP PROTEIN"/>
    <property type="match status" value="1"/>
</dbReference>
<evidence type="ECO:0000256" key="4">
    <source>
        <dbReference type="ARBA" id="ARBA00023136"/>
    </source>
</evidence>
<dbReference type="InterPro" id="IPR013162">
    <property type="entry name" value="CD80_C2-set"/>
</dbReference>
<keyword evidence="5" id="KW-1015">Disulfide bond</keyword>
<feature type="domain" description="Ig-like" evidence="6">
    <location>
        <begin position="131"/>
        <end position="233"/>
    </location>
</feature>
<dbReference type="InterPro" id="IPR013783">
    <property type="entry name" value="Ig-like_fold"/>
</dbReference>
<dbReference type="GO" id="GO:0016020">
    <property type="term" value="C:membrane"/>
    <property type="evidence" value="ECO:0007669"/>
    <property type="project" value="UniProtKB-SubCell"/>
</dbReference>
<dbReference type="InterPro" id="IPR003599">
    <property type="entry name" value="Ig_sub"/>
</dbReference>
<keyword evidence="4" id="KW-0472">Membrane</keyword>
<dbReference type="InterPro" id="IPR003598">
    <property type="entry name" value="Ig_sub2"/>
</dbReference>
<name>A0A4S2KY54_9HYME</name>
<evidence type="ECO:0000313" key="8">
    <source>
        <dbReference type="Proteomes" id="UP000310200"/>
    </source>
</evidence>
<evidence type="ECO:0000313" key="7">
    <source>
        <dbReference type="EMBL" id="TGZ53179.1"/>
    </source>
</evidence>
<dbReference type="SMART" id="SM00408">
    <property type="entry name" value="IGc2"/>
    <property type="match status" value="2"/>
</dbReference>
<dbReference type="InterPro" id="IPR007110">
    <property type="entry name" value="Ig-like_dom"/>
</dbReference>
<reference evidence="7 8" key="1">
    <citation type="journal article" date="2019" name="Philos. Trans. R. Soc. Lond., B, Biol. Sci.">
        <title>Ant behaviour and brain gene expression of defending hosts depend on the ecological success of the intruding social parasite.</title>
        <authorList>
            <person name="Kaur R."/>
            <person name="Stoldt M."/>
            <person name="Jongepier E."/>
            <person name="Feldmeyer B."/>
            <person name="Menzel F."/>
            <person name="Bornberg-Bauer E."/>
            <person name="Foitzik S."/>
        </authorList>
    </citation>
    <scope>NUCLEOTIDE SEQUENCE [LARGE SCALE GENOMIC DNA]</scope>
    <source>
        <tissue evidence="7">Whole body</tissue>
    </source>
</reference>
<dbReference type="SUPFAM" id="SSF48726">
    <property type="entry name" value="Immunoglobulin"/>
    <property type="match status" value="2"/>
</dbReference>
<dbReference type="STRING" id="300112.A0A4S2KY54"/>
<dbReference type="Pfam" id="PF08205">
    <property type="entry name" value="C2-set_2"/>
    <property type="match status" value="1"/>
</dbReference>
<keyword evidence="8" id="KW-1185">Reference proteome</keyword>
<comment type="subcellular location">
    <subcellularLocation>
        <location evidence="1">Membrane</location>
        <topology evidence="1">Single-pass membrane protein</topology>
    </subcellularLocation>
</comment>
<gene>
    <name evidence="7" type="ORF">DBV15_01604</name>
</gene>
<protein>
    <submittedName>
        <fullName evidence="7">Hemicentin-1</fullName>
    </submittedName>
</protein>
<keyword evidence="3" id="KW-1133">Transmembrane helix</keyword>
<keyword evidence="2" id="KW-0812">Transmembrane</keyword>
<evidence type="ECO:0000256" key="3">
    <source>
        <dbReference type="ARBA" id="ARBA00022989"/>
    </source>
</evidence>
<evidence type="ECO:0000256" key="5">
    <source>
        <dbReference type="ARBA" id="ARBA00023157"/>
    </source>
</evidence>
<accession>A0A4S2KY54</accession>